<keyword evidence="3" id="KW-1185">Reference proteome</keyword>
<sequence length="91" mass="10564">MGNGNVQYFEWVEHPHARVRVEIDTVGGTPTRFVVQLERRVDGSWQQVVRFDHDSENPMGHDITEEGLHMDVYREGTKTRVKDDFPPVDLT</sequence>
<feature type="domain" description="DUF7718" evidence="1">
    <location>
        <begin position="5"/>
        <end position="90"/>
    </location>
</feature>
<dbReference type="Pfam" id="PF24839">
    <property type="entry name" value="DUF7718"/>
    <property type="match status" value="1"/>
</dbReference>
<evidence type="ECO:0000259" key="1">
    <source>
        <dbReference type="Pfam" id="PF24839"/>
    </source>
</evidence>
<accession>A0A8T4GJV3</accession>
<dbReference type="InterPro" id="IPR056135">
    <property type="entry name" value="DUF7718"/>
</dbReference>
<evidence type="ECO:0000313" key="3">
    <source>
        <dbReference type="Proteomes" id="UP000823588"/>
    </source>
</evidence>
<comment type="caution">
    <text evidence="2">The sequence shown here is derived from an EMBL/GenBank/DDBJ whole genome shotgun (WGS) entry which is preliminary data.</text>
</comment>
<name>A0A8T4GJV3_9EURY</name>
<organism evidence="2 3">
    <name type="scientific">Halorubrum alkaliphilum</name>
    <dbReference type="NCBI Taxonomy" id="261290"/>
    <lineage>
        <taxon>Archaea</taxon>
        <taxon>Methanobacteriati</taxon>
        <taxon>Methanobacteriota</taxon>
        <taxon>Stenosarchaea group</taxon>
        <taxon>Halobacteria</taxon>
        <taxon>Halobacteriales</taxon>
        <taxon>Haloferacaceae</taxon>
        <taxon>Halorubrum</taxon>
    </lineage>
</organism>
<dbReference type="Proteomes" id="UP000823588">
    <property type="component" value="Unassembled WGS sequence"/>
</dbReference>
<evidence type="ECO:0000313" key="2">
    <source>
        <dbReference type="EMBL" id="MBP1923295.1"/>
    </source>
</evidence>
<dbReference type="AlphaFoldDB" id="A0A8T4GJV3"/>
<proteinExistence type="predicted"/>
<dbReference type="EMBL" id="JAGGKQ010000019">
    <property type="protein sequence ID" value="MBP1923295.1"/>
    <property type="molecule type" value="Genomic_DNA"/>
</dbReference>
<reference evidence="2" key="1">
    <citation type="submission" date="2021-03" db="EMBL/GenBank/DDBJ databases">
        <title>Genomic Encyclopedia of Type Strains, Phase IV (KMG-IV): sequencing the most valuable type-strain genomes for metagenomic binning, comparative biology and taxonomic classification.</title>
        <authorList>
            <person name="Goeker M."/>
        </authorList>
    </citation>
    <scope>NUCLEOTIDE SEQUENCE</scope>
    <source>
        <strain evidence="2">DSM 23564</strain>
    </source>
</reference>
<dbReference type="RefSeq" id="WP_209486139.1">
    <property type="nucleotide sequence ID" value="NZ_JAGGKQ010000019.1"/>
</dbReference>
<protein>
    <recommendedName>
        <fullName evidence="1">DUF7718 domain-containing protein</fullName>
    </recommendedName>
</protein>
<gene>
    <name evidence="2" type="ORF">J2751_002334</name>
</gene>
<dbReference type="OrthoDB" id="305538at2157"/>